<organism evidence="2 3">
    <name type="scientific">Amylibacter marinus</name>
    <dbReference type="NCBI Taxonomy" id="1475483"/>
    <lineage>
        <taxon>Bacteria</taxon>
        <taxon>Pseudomonadati</taxon>
        <taxon>Pseudomonadota</taxon>
        <taxon>Alphaproteobacteria</taxon>
        <taxon>Rhodobacterales</taxon>
        <taxon>Paracoccaceae</taxon>
        <taxon>Amylibacter</taxon>
    </lineage>
</organism>
<proteinExistence type="predicted"/>
<protein>
    <recommendedName>
        <fullName evidence="4">Excalibur calcium-binding domain-containing protein</fullName>
    </recommendedName>
</protein>
<dbReference type="EMBL" id="BSNN01000002">
    <property type="protein sequence ID" value="GLQ34884.1"/>
    <property type="molecule type" value="Genomic_DNA"/>
</dbReference>
<dbReference type="Proteomes" id="UP001156694">
    <property type="component" value="Unassembled WGS sequence"/>
</dbReference>
<evidence type="ECO:0008006" key="4">
    <source>
        <dbReference type="Google" id="ProtNLM"/>
    </source>
</evidence>
<reference evidence="3" key="1">
    <citation type="journal article" date="2019" name="Int. J. Syst. Evol. Microbiol.">
        <title>The Global Catalogue of Microorganisms (GCM) 10K type strain sequencing project: providing services to taxonomists for standard genome sequencing and annotation.</title>
        <authorList>
            <consortium name="The Broad Institute Genomics Platform"/>
            <consortium name="The Broad Institute Genome Sequencing Center for Infectious Disease"/>
            <person name="Wu L."/>
            <person name="Ma J."/>
        </authorList>
    </citation>
    <scope>NUCLEOTIDE SEQUENCE [LARGE SCALE GENOMIC DNA]</scope>
    <source>
        <strain evidence="3">NBRC 110140</strain>
    </source>
</reference>
<feature type="region of interest" description="Disordered" evidence="1">
    <location>
        <begin position="40"/>
        <end position="76"/>
    </location>
</feature>
<gene>
    <name evidence="2" type="ORF">GCM10007939_11670</name>
</gene>
<keyword evidence="3" id="KW-1185">Reference proteome</keyword>
<evidence type="ECO:0000256" key="1">
    <source>
        <dbReference type="SAM" id="MobiDB-lite"/>
    </source>
</evidence>
<dbReference type="RefSeq" id="WP_284376938.1">
    <property type="nucleotide sequence ID" value="NZ_BSNN01000002.1"/>
</dbReference>
<evidence type="ECO:0000313" key="2">
    <source>
        <dbReference type="EMBL" id="GLQ34884.1"/>
    </source>
</evidence>
<sequence length="212" mass="22701">MVVRYAPLLAMLGILVGCSSEEVGSRYFDSINPDPATVYAGGQRPEYTSVPAAQPRAESSNAQPSSVPDDLSNGSEYLDAVANGANADQTDPAQKKVVLNELAVAEPLVEEKKRTKRRAQNKVPEANAVATPIQKRDSGIDLLAYGRSQSHLVGTPKYARSANKYKNGGHCGQYSLPEIAQIAFLDAGGPRKDTLLLDRDGDGFACAWVPNR</sequence>
<feature type="compositionally biased region" description="Polar residues" evidence="1">
    <location>
        <begin position="57"/>
        <end position="66"/>
    </location>
</feature>
<accession>A0ABQ5VU73</accession>
<dbReference type="PROSITE" id="PS51257">
    <property type="entry name" value="PROKAR_LIPOPROTEIN"/>
    <property type="match status" value="1"/>
</dbReference>
<comment type="caution">
    <text evidence="2">The sequence shown here is derived from an EMBL/GenBank/DDBJ whole genome shotgun (WGS) entry which is preliminary data.</text>
</comment>
<name>A0ABQ5VU73_9RHOB</name>
<evidence type="ECO:0000313" key="3">
    <source>
        <dbReference type="Proteomes" id="UP001156694"/>
    </source>
</evidence>